<protein>
    <submittedName>
        <fullName evidence="2">Trypsin-like peptidase domain-containing protein</fullName>
    </submittedName>
</protein>
<reference evidence="2 3" key="1">
    <citation type="submission" date="2024-02" db="EMBL/GenBank/DDBJ databases">
        <title>Roseibium algae sp. nov., isolated from marine alga (Grateloupia sp.), showing potential in myo-inositol conversion.</title>
        <authorList>
            <person name="Wang Y."/>
        </authorList>
    </citation>
    <scope>NUCLEOTIDE SEQUENCE [LARGE SCALE GENOMIC DNA]</scope>
    <source>
        <strain evidence="2 3">H3510</strain>
    </source>
</reference>
<dbReference type="Pfam" id="PF13365">
    <property type="entry name" value="Trypsin_2"/>
    <property type="match status" value="1"/>
</dbReference>
<evidence type="ECO:0000313" key="2">
    <source>
        <dbReference type="EMBL" id="MEJ8476983.1"/>
    </source>
</evidence>
<dbReference type="Gene3D" id="2.40.10.10">
    <property type="entry name" value="Trypsin-like serine proteases"/>
    <property type="match status" value="2"/>
</dbReference>
<evidence type="ECO:0000256" key="1">
    <source>
        <dbReference type="SAM" id="SignalP"/>
    </source>
</evidence>
<dbReference type="EMBL" id="JBAKIA010000041">
    <property type="protein sequence ID" value="MEJ8476983.1"/>
    <property type="molecule type" value="Genomic_DNA"/>
</dbReference>
<dbReference type="Proteomes" id="UP001385499">
    <property type="component" value="Unassembled WGS sequence"/>
</dbReference>
<organism evidence="2 3">
    <name type="scientific">Roseibium algae</name>
    <dbReference type="NCBI Taxonomy" id="3123038"/>
    <lineage>
        <taxon>Bacteria</taxon>
        <taxon>Pseudomonadati</taxon>
        <taxon>Pseudomonadota</taxon>
        <taxon>Alphaproteobacteria</taxon>
        <taxon>Hyphomicrobiales</taxon>
        <taxon>Stappiaceae</taxon>
        <taxon>Roseibium</taxon>
    </lineage>
</organism>
<gene>
    <name evidence="2" type="ORF">V6575_23175</name>
</gene>
<proteinExistence type="predicted"/>
<sequence length="316" mass="34165">MFQTFCKLFGFLFLTVITPVHAQSETSATTYSLPLGIGALTLEGQCGSGFEVFRVKEYQDETILDLSRQYVEKHSVSSVQLRWRSASAFDGQLTSLGYRHFDLAGRSWCSGTLVGTHYILTAGHCLQPFEGRFPTKPPVLVPLRPKSGKIVPANAETLATLLEVHFGFLEGEDGADVFKIKNIVDLKLENGLDYSVLEIVPNARTMQILKEKYESAEVSVKGVSVGDPLLMFQHPGGEPLKVAGGTVGSKKNGIVFYSDLDTLPGSSGAAIRNKKGQIVGVHSSGNCLRGGPGNYATGISDILERSDFISSLSNKD</sequence>
<keyword evidence="3" id="KW-1185">Reference proteome</keyword>
<name>A0ABU8TT45_9HYPH</name>
<dbReference type="InterPro" id="IPR043504">
    <property type="entry name" value="Peptidase_S1_PA_chymotrypsin"/>
</dbReference>
<comment type="caution">
    <text evidence="2">The sequence shown here is derived from an EMBL/GenBank/DDBJ whole genome shotgun (WGS) entry which is preliminary data.</text>
</comment>
<accession>A0ABU8TT45</accession>
<feature type="chain" id="PRO_5047299765" evidence="1">
    <location>
        <begin position="23"/>
        <end position="316"/>
    </location>
</feature>
<dbReference type="PROSITE" id="PS00134">
    <property type="entry name" value="TRYPSIN_HIS"/>
    <property type="match status" value="1"/>
</dbReference>
<feature type="signal peptide" evidence="1">
    <location>
        <begin position="1"/>
        <end position="22"/>
    </location>
</feature>
<dbReference type="SUPFAM" id="SSF50494">
    <property type="entry name" value="Trypsin-like serine proteases"/>
    <property type="match status" value="1"/>
</dbReference>
<dbReference type="InterPro" id="IPR018114">
    <property type="entry name" value="TRYPSIN_HIS"/>
</dbReference>
<dbReference type="InterPro" id="IPR009003">
    <property type="entry name" value="Peptidase_S1_PA"/>
</dbReference>
<keyword evidence="1" id="KW-0732">Signal</keyword>
<dbReference type="RefSeq" id="WP_340277872.1">
    <property type="nucleotide sequence ID" value="NZ_JBAKIA010000041.1"/>
</dbReference>
<evidence type="ECO:0000313" key="3">
    <source>
        <dbReference type="Proteomes" id="UP001385499"/>
    </source>
</evidence>